<sequence>MAGGRCQLLYEGCWVSKQARIRNANQLLTSQITYHRWAERHEAKKKTPMSTNDVRNASDLTRIRRHARVLTQWEF</sequence>
<evidence type="ECO:0000313" key="1">
    <source>
        <dbReference type="EMBL" id="ETX04205.1"/>
    </source>
</evidence>
<dbReference type="AlphaFoldDB" id="W4M1X8"/>
<evidence type="ECO:0000313" key="2">
    <source>
        <dbReference type="Proteomes" id="UP000019140"/>
    </source>
</evidence>
<name>W4M1X8_9BACT</name>
<reference evidence="1 2" key="1">
    <citation type="journal article" date="2014" name="Nature">
        <title>An environmental bacterial taxon with a large and distinct metabolic repertoire.</title>
        <authorList>
            <person name="Wilson M.C."/>
            <person name="Mori T."/>
            <person name="Ruckert C."/>
            <person name="Uria A.R."/>
            <person name="Helf M.J."/>
            <person name="Takada K."/>
            <person name="Gernert C."/>
            <person name="Steffens U.A."/>
            <person name="Heycke N."/>
            <person name="Schmitt S."/>
            <person name="Rinke C."/>
            <person name="Helfrich E.J."/>
            <person name="Brachmann A.O."/>
            <person name="Gurgui C."/>
            <person name="Wakimoto T."/>
            <person name="Kracht M."/>
            <person name="Crusemann M."/>
            <person name="Hentschel U."/>
            <person name="Abe I."/>
            <person name="Matsunaga S."/>
            <person name="Kalinowski J."/>
            <person name="Takeyama H."/>
            <person name="Piel J."/>
        </authorList>
    </citation>
    <scope>NUCLEOTIDE SEQUENCE [LARGE SCALE GENOMIC DNA]</scope>
    <source>
        <strain evidence="2">TSY2</strain>
    </source>
</reference>
<comment type="caution">
    <text evidence="1">The sequence shown here is derived from an EMBL/GenBank/DDBJ whole genome shotgun (WGS) entry which is preliminary data.</text>
</comment>
<accession>W4M1X8</accession>
<dbReference type="EMBL" id="AZHX01001276">
    <property type="protein sequence ID" value="ETX04205.1"/>
    <property type="molecule type" value="Genomic_DNA"/>
</dbReference>
<gene>
    <name evidence="1" type="ORF">ETSY2_30125</name>
</gene>
<proteinExistence type="predicted"/>
<organism evidence="1 2">
    <name type="scientific">Candidatus Entotheonella gemina</name>
    <dbReference type="NCBI Taxonomy" id="1429439"/>
    <lineage>
        <taxon>Bacteria</taxon>
        <taxon>Pseudomonadati</taxon>
        <taxon>Nitrospinota/Tectimicrobiota group</taxon>
        <taxon>Candidatus Tectimicrobiota</taxon>
        <taxon>Candidatus Entotheonellia</taxon>
        <taxon>Candidatus Entotheonellales</taxon>
        <taxon>Candidatus Entotheonellaceae</taxon>
        <taxon>Candidatus Entotheonella</taxon>
    </lineage>
</organism>
<dbReference type="HOGENOM" id="CLU_2664244_0_0_7"/>
<keyword evidence="2" id="KW-1185">Reference proteome</keyword>
<protein>
    <submittedName>
        <fullName evidence="1">Uncharacterized protein</fullName>
    </submittedName>
</protein>
<dbReference type="Proteomes" id="UP000019140">
    <property type="component" value="Unassembled WGS sequence"/>
</dbReference>